<organism evidence="2 3">
    <name type="scientific">Serpens gallinarum</name>
    <dbReference type="NCBI Taxonomy" id="2763075"/>
    <lineage>
        <taxon>Bacteria</taxon>
        <taxon>Pseudomonadati</taxon>
        <taxon>Pseudomonadota</taxon>
        <taxon>Gammaproteobacteria</taxon>
        <taxon>Pseudomonadales</taxon>
        <taxon>Pseudomonadaceae</taxon>
        <taxon>Pseudomonas</taxon>
    </lineage>
</organism>
<keyword evidence="3" id="KW-1185">Reference proteome</keyword>
<sequence length="459" mass="52448">MRFLIECTYVYEHPEVNSGIQRVVRNIIGQLGNQQTEVECIPVMMNGGQIYQVLSLAPLTVEHGLTQRQAWIVKLDHLRNRYWWWHSRLERLWPFRSSETARRLLYWPCKVASLLITLPLRGLLLINRNSPPAPQRAVPLQAQAGDQLILLDSSWHADFFPMAERLKSQGVGIISVVYDLIPLTHPQFCDAGLVKVFDRWFDWIAETADGFMAISKTISQQVEAEIQRRLGNEEAAKRWHGHFHLGSELDLLRKGQRVDADLLSMFRDPAPVYLMVSTIEPRKNHAYLLDAFELLWAQGSHARLCIIGKVGWKCDALIARIKQHPLLNKQLFMFNQINDKGLEYAYANARALVFPSHVEGFGLPLVEAMQRGLPVIASDIPVFREVGSDFIAYFDLADPQSLAIRVIQYESNGVFPSNRQVSDWQWIGWREASQQLIDGTLMGLRNNSRQSSQPNANCS</sequence>
<protein>
    <submittedName>
        <fullName evidence="2">Glycosyltransferase family 4 protein</fullName>
    </submittedName>
</protein>
<dbReference type="Pfam" id="PF00534">
    <property type="entry name" value="Glycos_transf_1"/>
    <property type="match status" value="1"/>
</dbReference>
<evidence type="ECO:0000259" key="1">
    <source>
        <dbReference type="Pfam" id="PF00534"/>
    </source>
</evidence>
<accession>A0ABR8TQ21</accession>
<evidence type="ECO:0000313" key="3">
    <source>
        <dbReference type="Proteomes" id="UP000611945"/>
    </source>
</evidence>
<name>A0ABR8TQ21_9PSED</name>
<dbReference type="InterPro" id="IPR001296">
    <property type="entry name" value="Glyco_trans_1"/>
</dbReference>
<dbReference type="PANTHER" id="PTHR46401">
    <property type="entry name" value="GLYCOSYLTRANSFERASE WBBK-RELATED"/>
    <property type="match status" value="1"/>
</dbReference>
<dbReference type="Gene3D" id="3.40.50.2000">
    <property type="entry name" value="Glycogen Phosphorylase B"/>
    <property type="match status" value="1"/>
</dbReference>
<reference evidence="2 3" key="1">
    <citation type="submission" date="2020-08" db="EMBL/GenBank/DDBJ databases">
        <title>A Genomic Blueprint of the Chicken Gut Microbiome.</title>
        <authorList>
            <person name="Gilroy R."/>
            <person name="Ravi A."/>
            <person name="Getino M."/>
            <person name="Pursley I."/>
            <person name="Horton D.L."/>
            <person name="Alikhan N.-F."/>
            <person name="Baker D."/>
            <person name="Gharbi K."/>
            <person name="Hall N."/>
            <person name="Watson M."/>
            <person name="Adriaenssens E.M."/>
            <person name="Foster-Nyarko E."/>
            <person name="Jarju S."/>
            <person name="Secka A."/>
            <person name="Antonio M."/>
            <person name="Oren A."/>
            <person name="Chaudhuri R."/>
            <person name="La Ragione R.M."/>
            <person name="Hildebrand F."/>
            <person name="Pallen M.J."/>
        </authorList>
    </citation>
    <scope>NUCLEOTIDE SEQUENCE [LARGE SCALE GENOMIC DNA]</scope>
    <source>
        <strain evidence="2 3">Sa2CUA2</strain>
    </source>
</reference>
<dbReference type="EMBL" id="JACSQG010000004">
    <property type="protein sequence ID" value="MBD7977414.1"/>
    <property type="molecule type" value="Genomic_DNA"/>
</dbReference>
<dbReference type="SUPFAM" id="SSF53756">
    <property type="entry name" value="UDP-Glycosyltransferase/glycogen phosphorylase"/>
    <property type="match status" value="1"/>
</dbReference>
<feature type="domain" description="Glycosyl transferase family 1" evidence="1">
    <location>
        <begin position="268"/>
        <end position="413"/>
    </location>
</feature>
<comment type="caution">
    <text evidence="2">The sequence shown here is derived from an EMBL/GenBank/DDBJ whole genome shotgun (WGS) entry which is preliminary data.</text>
</comment>
<gene>
    <name evidence="2" type="ORF">H9642_09440</name>
</gene>
<dbReference type="PANTHER" id="PTHR46401:SF9">
    <property type="entry name" value="MANNOSYLTRANSFERASE A"/>
    <property type="match status" value="1"/>
</dbReference>
<dbReference type="Proteomes" id="UP000611945">
    <property type="component" value="Unassembled WGS sequence"/>
</dbReference>
<evidence type="ECO:0000313" key="2">
    <source>
        <dbReference type="EMBL" id="MBD7977414.1"/>
    </source>
</evidence>
<dbReference type="CDD" id="cd03809">
    <property type="entry name" value="GT4_MtfB-like"/>
    <property type="match status" value="1"/>
</dbReference>
<proteinExistence type="predicted"/>
<dbReference type="RefSeq" id="WP_251836191.1">
    <property type="nucleotide sequence ID" value="NZ_JACSQG010000004.1"/>
</dbReference>